<accession>A0A815KHK3</accession>
<evidence type="ECO:0000313" key="3">
    <source>
        <dbReference type="Proteomes" id="UP000663854"/>
    </source>
</evidence>
<dbReference type="Proteomes" id="UP000663854">
    <property type="component" value="Unassembled WGS sequence"/>
</dbReference>
<evidence type="ECO:0000313" key="1">
    <source>
        <dbReference type="EMBL" id="CAF1395826.1"/>
    </source>
</evidence>
<gene>
    <name evidence="2" type="ORF">JXQ802_LOCUS52167</name>
    <name evidence="1" type="ORF">PYM288_LOCUS34568</name>
</gene>
<sequence>MSLKKSKWHCPLKLTRPTLPLDEENVIEYQPKTLNHHNQGRRQFLPTFPNQTNQSMQNAPLLLASVPAEKLSRIELTRRDSGVYPDPINSKSNQQIPSYLYLIYDNWLGHFKTRLNVDTSILDYNLYRLFHIIELFISKYRTYEGSDFLFDHHFKVPLHEKFLRRLHIYELVILLEFFLQLDVDMFFMKTCAFRIPDGLLIKTGLFYTDDMTNSLYHDMKPCQRLFCTLCQAKNDSDSASCTTIEFSTSGQKHRFVNGYEAVLNCPANCQTNNIIYVLTCACGEYDYIGSTRYSLNEVIEYHRQHVNRLIIEYLLNGEPFPVLCTCTENEIEKRRANKKRLYQHITHCTKALQLFLEYNPQYWSFVPMKVIDAQYDDLSYKNISDVIRKEDSIKIENNYLARIPKPPPGYTFSQRQQDAQREFFGNFHPQHYQFYLSLDFYRATIVAVLPLQCSTMLRHLIEILFVTHAETKLNCFNLFTGSTDLLYGLPYSQGRIWCENLLSPSVARFFPSNDTTTFIKTEK</sequence>
<protein>
    <submittedName>
        <fullName evidence="1">Uncharacterized protein</fullName>
    </submittedName>
</protein>
<reference evidence="1" key="1">
    <citation type="submission" date="2021-02" db="EMBL/GenBank/DDBJ databases">
        <authorList>
            <person name="Nowell W R."/>
        </authorList>
    </citation>
    <scope>NUCLEOTIDE SEQUENCE</scope>
</reference>
<dbReference type="EMBL" id="CAJNOL010008070">
    <property type="protein sequence ID" value="CAF1633541.1"/>
    <property type="molecule type" value="Genomic_DNA"/>
</dbReference>
<dbReference type="Proteomes" id="UP000663870">
    <property type="component" value="Unassembled WGS sequence"/>
</dbReference>
<proteinExistence type="predicted"/>
<evidence type="ECO:0000313" key="2">
    <source>
        <dbReference type="EMBL" id="CAF1633541.1"/>
    </source>
</evidence>
<dbReference type="AlphaFoldDB" id="A0A815KHK3"/>
<name>A0A815KHK3_9BILA</name>
<evidence type="ECO:0000313" key="4">
    <source>
        <dbReference type="Proteomes" id="UP000663870"/>
    </source>
</evidence>
<dbReference type="EMBL" id="CAJNOH010005346">
    <property type="protein sequence ID" value="CAF1395826.1"/>
    <property type="molecule type" value="Genomic_DNA"/>
</dbReference>
<comment type="caution">
    <text evidence="1">The sequence shown here is derived from an EMBL/GenBank/DDBJ whole genome shotgun (WGS) entry which is preliminary data.</text>
</comment>
<keyword evidence="4" id="KW-1185">Reference proteome</keyword>
<organism evidence="1 3">
    <name type="scientific">Rotaria sordida</name>
    <dbReference type="NCBI Taxonomy" id="392033"/>
    <lineage>
        <taxon>Eukaryota</taxon>
        <taxon>Metazoa</taxon>
        <taxon>Spiralia</taxon>
        <taxon>Gnathifera</taxon>
        <taxon>Rotifera</taxon>
        <taxon>Eurotatoria</taxon>
        <taxon>Bdelloidea</taxon>
        <taxon>Philodinida</taxon>
        <taxon>Philodinidae</taxon>
        <taxon>Rotaria</taxon>
    </lineage>
</organism>